<feature type="compositionally biased region" description="Polar residues" evidence="1">
    <location>
        <begin position="1"/>
        <end position="12"/>
    </location>
</feature>
<evidence type="ECO:0000313" key="2">
    <source>
        <dbReference type="EMBL" id="KAF9451001.1"/>
    </source>
</evidence>
<dbReference type="Proteomes" id="UP000807342">
    <property type="component" value="Unassembled WGS sequence"/>
</dbReference>
<evidence type="ECO:0000313" key="3">
    <source>
        <dbReference type="Proteomes" id="UP000807342"/>
    </source>
</evidence>
<feature type="compositionally biased region" description="Polar residues" evidence="1">
    <location>
        <begin position="21"/>
        <end position="40"/>
    </location>
</feature>
<dbReference type="AlphaFoldDB" id="A0A9P5XJQ5"/>
<feature type="compositionally biased region" description="Low complexity" evidence="1">
    <location>
        <begin position="46"/>
        <end position="59"/>
    </location>
</feature>
<sequence length="334" mass="35619">MAGPSLQSSVDSFPQRELEPSLTSSIRSKPTTFKFTTFNSFPKPALTLSSPTSTTTSSSGGHKSTLEFLTLGSPSPTRMAGIPGSDISSTFNQVTVKPVRARLRPTVVGASKTDARPEREREGKNETHESDRKLQHKLGRHVVLAISLAVVWRKVIRPRRRKLCPFSVGDVPAGGTLAVEGNGGTIGAIPQWPREKRGSRGSGMFTSGPSQGVVPVLCSQEHENDSTIPTRLRPSPHSNDSSGLVAEDTSTSLPTRDGPQQLENELIVTVLQRLAAIEAVVAPLASSPLVGTASLREVDRENQPPGYVLQPDYMSGRARASRTGNTATGEPGTL</sequence>
<dbReference type="EMBL" id="MU151093">
    <property type="protein sequence ID" value="KAF9451001.1"/>
    <property type="molecule type" value="Genomic_DNA"/>
</dbReference>
<proteinExistence type="predicted"/>
<gene>
    <name evidence="2" type="ORF">P691DRAFT_842954</name>
</gene>
<evidence type="ECO:0000256" key="1">
    <source>
        <dbReference type="SAM" id="MobiDB-lite"/>
    </source>
</evidence>
<name>A0A9P5XJQ5_9AGAR</name>
<feature type="region of interest" description="Disordered" evidence="1">
    <location>
        <begin position="1"/>
        <end position="86"/>
    </location>
</feature>
<organism evidence="2 3">
    <name type="scientific">Macrolepiota fuliginosa MF-IS2</name>
    <dbReference type="NCBI Taxonomy" id="1400762"/>
    <lineage>
        <taxon>Eukaryota</taxon>
        <taxon>Fungi</taxon>
        <taxon>Dikarya</taxon>
        <taxon>Basidiomycota</taxon>
        <taxon>Agaricomycotina</taxon>
        <taxon>Agaricomycetes</taxon>
        <taxon>Agaricomycetidae</taxon>
        <taxon>Agaricales</taxon>
        <taxon>Agaricineae</taxon>
        <taxon>Agaricaceae</taxon>
        <taxon>Macrolepiota</taxon>
    </lineage>
</organism>
<feature type="region of interest" description="Disordered" evidence="1">
    <location>
        <begin position="182"/>
        <end position="207"/>
    </location>
</feature>
<feature type="region of interest" description="Disordered" evidence="1">
    <location>
        <begin position="106"/>
        <end position="134"/>
    </location>
</feature>
<feature type="region of interest" description="Disordered" evidence="1">
    <location>
        <begin position="222"/>
        <end position="258"/>
    </location>
</feature>
<feature type="compositionally biased region" description="Basic and acidic residues" evidence="1">
    <location>
        <begin position="113"/>
        <end position="133"/>
    </location>
</feature>
<accession>A0A9P5XJQ5</accession>
<feature type="compositionally biased region" description="Polar residues" evidence="1">
    <location>
        <begin position="236"/>
        <end position="254"/>
    </location>
</feature>
<feature type="region of interest" description="Disordered" evidence="1">
    <location>
        <begin position="301"/>
        <end position="334"/>
    </location>
</feature>
<protein>
    <submittedName>
        <fullName evidence="2">Uncharacterized protein</fullName>
    </submittedName>
</protein>
<reference evidence="2" key="1">
    <citation type="submission" date="2020-11" db="EMBL/GenBank/DDBJ databases">
        <authorList>
            <consortium name="DOE Joint Genome Institute"/>
            <person name="Ahrendt S."/>
            <person name="Riley R."/>
            <person name="Andreopoulos W."/>
            <person name="Labutti K."/>
            <person name="Pangilinan J."/>
            <person name="Ruiz-Duenas F.J."/>
            <person name="Barrasa J.M."/>
            <person name="Sanchez-Garcia M."/>
            <person name="Camarero S."/>
            <person name="Miyauchi S."/>
            <person name="Serrano A."/>
            <person name="Linde D."/>
            <person name="Babiker R."/>
            <person name="Drula E."/>
            <person name="Ayuso-Fernandez I."/>
            <person name="Pacheco R."/>
            <person name="Padilla G."/>
            <person name="Ferreira P."/>
            <person name="Barriuso J."/>
            <person name="Kellner H."/>
            <person name="Castanera R."/>
            <person name="Alfaro M."/>
            <person name="Ramirez L."/>
            <person name="Pisabarro A.G."/>
            <person name="Kuo A."/>
            <person name="Tritt A."/>
            <person name="Lipzen A."/>
            <person name="He G."/>
            <person name="Yan M."/>
            <person name="Ng V."/>
            <person name="Cullen D."/>
            <person name="Martin F."/>
            <person name="Rosso M.-N."/>
            <person name="Henrissat B."/>
            <person name="Hibbett D."/>
            <person name="Martinez A.T."/>
            <person name="Grigoriev I.V."/>
        </authorList>
    </citation>
    <scope>NUCLEOTIDE SEQUENCE</scope>
    <source>
        <strain evidence="2">MF-IS2</strain>
    </source>
</reference>
<keyword evidence="3" id="KW-1185">Reference proteome</keyword>
<comment type="caution">
    <text evidence="2">The sequence shown here is derived from an EMBL/GenBank/DDBJ whole genome shotgun (WGS) entry which is preliminary data.</text>
</comment>